<accession>A0A8J5LYH1</accession>
<dbReference type="AlphaFoldDB" id="A0A8J5LYH1"/>
<feature type="non-terminal residue" evidence="2">
    <location>
        <position position="51"/>
    </location>
</feature>
<evidence type="ECO:0000256" key="1">
    <source>
        <dbReference type="SAM" id="MobiDB-lite"/>
    </source>
</evidence>
<reference evidence="2" key="1">
    <citation type="submission" date="2021-01" db="EMBL/GenBank/DDBJ databases">
        <title>Phytophthora aleatoria, a newly-described species from Pinus radiata is distinct from Phytophthora cactorum isolates based on comparative genomics.</title>
        <authorList>
            <person name="Mcdougal R."/>
            <person name="Panda P."/>
            <person name="Williams N."/>
            <person name="Studholme D.J."/>
        </authorList>
    </citation>
    <scope>NUCLEOTIDE SEQUENCE</scope>
    <source>
        <strain evidence="2">NZFS 4037</strain>
    </source>
</reference>
<gene>
    <name evidence="2" type="ORF">JG688_00017534</name>
</gene>
<comment type="caution">
    <text evidence="2">The sequence shown here is derived from an EMBL/GenBank/DDBJ whole genome shotgun (WGS) entry which is preliminary data.</text>
</comment>
<dbReference type="Proteomes" id="UP000709295">
    <property type="component" value="Unassembled WGS sequence"/>
</dbReference>
<name>A0A8J5LYH1_9STRA</name>
<sequence length="51" mass="5172">ERVRARVAVANPRGEPAKQGSAVFAKAGTAPSSPASRASHSPVNSICISRA</sequence>
<evidence type="ECO:0000313" key="3">
    <source>
        <dbReference type="Proteomes" id="UP000709295"/>
    </source>
</evidence>
<keyword evidence="3" id="KW-1185">Reference proteome</keyword>
<protein>
    <submittedName>
        <fullName evidence="2">Uncharacterized protein</fullName>
    </submittedName>
</protein>
<proteinExistence type="predicted"/>
<feature type="compositionally biased region" description="Low complexity" evidence="1">
    <location>
        <begin position="1"/>
        <end position="10"/>
    </location>
</feature>
<organism evidence="2 3">
    <name type="scientific">Phytophthora aleatoria</name>
    <dbReference type="NCBI Taxonomy" id="2496075"/>
    <lineage>
        <taxon>Eukaryota</taxon>
        <taxon>Sar</taxon>
        <taxon>Stramenopiles</taxon>
        <taxon>Oomycota</taxon>
        <taxon>Peronosporomycetes</taxon>
        <taxon>Peronosporales</taxon>
        <taxon>Peronosporaceae</taxon>
        <taxon>Phytophthora</taxon>
    </lineage>
</organism>
<evidence type="ECO:0000313" key="2">
    <source>
        <dbReference type="EMBL" id="KAG6943582.1"/>
    </source>
</evidence>
<feature type="compositionally biased region" description="Low complexity" evidence="1">
    <location>
        <begin position="30"/>
        <end position="42"/>
    </location>
</feature>
<feature type="region of interest" description="Disordered" evidence="1">
    <location>
        <begin position="1"/>
        <end position="51"/>
    </location>
</feature>
<dbReference type="EMBL" id="JAENGY010002656">
    <property type="protein sequence ID" value="KAG6943582.1"/>
    <property type="molecule type" value="Genomic_DNA"/>
</dbReference>
<feature type="non-terminal residue" evidence="2">
    <location>
        <position position="1"/>
    </location>
</feature>